<evidence type="ECO:0000313" key="1">
    <source>
        <dbReference type="EMBL" id="GAG15051.1"/>
    </source>
</evidence>
<comment type="caution">
    <text evidence="1">The sequence shown here is derived from an EMBL/GenBank/DDBJ whole genome shotgun (WGS) entry which is preliminary data.</text>
</comment>
<accession>X0WQU1</accession>
<dbReference type="EMBL" id="BARS01033754">
    <property type="protein sequence ID" value="GAG15051.1"/>
    <property type="molecule type" value="Genomic_DNA"/>
</dbReference>
<dbReference type="AlphaFoldDB" id="X0WQU1"/>
<proteinExistence type="predicted"/>
<sequence>MEKTRILITDETESSKKVLEILREIDIQFTEIRVGELSQTDFLLPTLIAPEGRFEGEQLVQVYAKAEKNGFHKKIEFNFPSK</sequence>
<reference evidence="1" key="1">
    <citation type="journal article" date="2014" name="Front. Microbiol.">
        <title>High frequency of phylogenetically diverse reductive dehalogenase-homologous genes in deep subseafloor sedimentary metagenomes.</title>
        <authorList>
            <person name="Kawai M."/>
            <person name="Futagami T."/>
            <person name="Toyoda A."/>
            <person name="Takaki Y."/>
            <person name="Nishi S."/>
            <person name="Hori S."/>
            <person name="Arai W."/>
            <person name="Tsubouchi T."/>
            <person name="Morono Y."/>
            <person name="Uchiyama I."/>
            <person name="Ito T."/>
            <person name="Fujiyama A."/>
            <person name="Inagaki F."/>
            <person name="Takami H."/>
        </authorList>
    </citation>
    <scope>NUCLEOTIDE SEQUENCE</scope>
    <source>
        <strain evidence="1">Expedition CK06-06</strain>
    </source>
</reference>
<protein>
    <submittedName>
        <fullName evidence="1">Uncharacterized protein</fullName>
    </submittedName>
</protein>
<gene>
    <name evidence="1" type="ORF">S01H1_52230</name>
</gene>
<name>X0WQU1_9ZZZZ</name>
<organism evidence="1">
    <name type="scientific">marine sediment metagenome</name>
    <dbReference type="NCBI Taxonomy" id="412755"/>
    <lineage>
        <taxon>unclassified sequences</taxon>
        <taxon>metagenomes</taxon>
        <taxon>ecological metagenomes</taxon>
    </lineage>
</organism>